<dbReference type="Gene3D" id="3.30.1360.30">
    <property type="entry name" value="GAD-like domain"/>
    <property type="match status" value="1"/>
</dbReference>
<keyword evidence="9" id="KW-1185">Reference proteome</keyword>
<keyword evidence="4" id="KW-0067">ATP-binding</keyword>
<dbReference type="NCBIfam" id="NF001750">
    <property type="entry name" value="PRK00476.1"/>
    <property type="match status" value="1"/>
</dbReference>
<dbReference type="PRINTS" id="PR01042">
    <property type="entry name" value="TRNASYNTHASP"/>
</dbReference>
<name>A0A2T0FMX3_9ASCO</name>
<gene>
    <name evidence="8" type="ORF">B9G98_03973</name>
</gene>
<evidence type="ECO:0000256" key="4">
    <source>
        <dbReference type="ARBA" id="ARBA00022840"/>
    </source>
</evidence>
<dbReference type="GO" id="GO:0004815">
    <property type="term" value="F:aspartate-tRNA ligase activity"/>
    <property type="evidence" value="ECO:0007669"/>
    <property type="project" value="TreeGrafter"/>
</dbReference>
<accession>A0A2T0FMX3</accession>
<dbReference type="InterPro" id="IPR004365">
    <property type="entry name" value="NA-bd_OB_tRNA"/>
</dbReference>
<evidence type="ECO:0000259" key="7">
    <source>
        <dbReference type="PROSITE" id="PS50862"/>
    </source>
</evidence>
<dbReference type="EMBL" id="NDIQ01000022">
    <property type="protein sequence ID" value="PRT56353.1"/>
    <property type="molecule type" value="Genomic_DNA"/>
</dbReference>
<dbReference type="STRING" id="45607.A0A2T0FMX3"/>
<dbReference type="Pfam" id="PF01336">
    <property type="entry name" value="tRNA_anti-codon"/>
    <property type="match status" value="1"/>
</dbReference>
<evidence type="ECO:0000256" key="3">
    <source>
        <dbReference type="ARBA" id="ARBA00022741"/>
    </source>
</evidence>
<dbReference type="GO" id="GO:0005524">
    <property type="term" value="F:ATP binding"/>
    <property type="evidence" value="ECO:0007669"/>
    <property type="project" value="UniProtKB-KW"/>
</dbReference>
<dbReference type="GO" id="GO:0006422">
    <property type="term" value="P:aspartyl-tRNA aminoacylation"/>
    <property type="evidence" value="ECO:0007669"/>
    <property type="project" value="TreeGrafter"/>
</dbReference>
<dbReference type="NCBIfam" id="TIGR00459">
    <property type="entry name" value="aspS_bact"/>
    <property type="match status" value="1"/>
</dbReference>
<keyword evidence="6" id="KW-0030">Aminoacyl-tRNA synthetase</keyword>
<reference evidence="8 9" key="1">
    <citation type="submission" date="2017-04" db="EMBL/GenBank/DDBJ databases">
        <title>Genome sequencing of [Candida] sorbophila.</title>
        <authorList>
            <person name="Ahn J.O."/>
        </authorList>
    </citation>
    <scope>NUCLEOTIDE SEQUENCE [LARGE SCALE GENOMIC DNA]</scope>
    <source>
        <strain evidence="8 9">DS02</strain>
    </source>
</reference>
<evidence type="ECO:0000256" key="1">
    <source>
        <dbReference type="ARBA" id="ARBA00006303"/>
    </source>
</evidence>
<dbReference type="Gene3D" id="3.30.930.10">
    <property type="entry name" value="Bira Bifunctional Protein, Domain 2"/>
    <property type="match status" value="1"/>
</dbReference>
<keyword evidence="5" id="KW-0648">Protein biosynthesis</keyword>
<evidence type="ECO:0000256" key="6">
    <source>
        <dbReference type="ARBA" id="ARBA00023146"/>
    </source>
</evidence>
<evidence type="ECO:0000256" key="2">
    <source>
        <dbReference type="ARBA" id="ARBA00022598"/>
    </source>
</evidence>
<organism evidence="8 9">
    <name type="scientific">Wickerhamiella sorbophila</name>
    <dbReference type="NCBI Taxonomy" id="45607"/>
    <lineage>
        <taxon>Eukaryota</taxon>
        <taxon>Fungi</taxon>
        <taxon>Dikarya</taxon>
        <taxon>Ascomycota</taxon>
        <taxon>Saccharomycotina</taxon>
        <taxon>Dipodascomycetes</taxon>
        <taxon>Dipodascales</taxon>
        <taxon>Trichomonascaceae</taxon>
        <taxon>Wickerhamiella</taxon>
    </lineage>
</organism>
<dbReference type="InterPro" id="IPR004364">
    <property type="entry name" value="Aa-tRNA-synt_II"/>
</dbReference>
<evidence type="ECO:0000313" key="9">
    <source>
        <dbReference type="Proteomes" id="UP000238350"/>
    </source>
</evidence>
<keyword evidence="3" id="KW-0547">Nucleotide-binding</keyword>
<dbReference type="InterPro" id="IPR002312">
    <property type="entry name" value="Asp/Asn-tRNA-synth_IIb"/>
</dbReference>
<dbReference type="OrthoDB" id="439710at2759"/>
<dbReference type="HAMAP" id="MF_00044">
    <property type="entry name" value="Asp_tRNA_synth_type1"/>
    <property type="match status" value="1"/>
</dbReference>
<protein>
    <submittedName>
        <fullName evidence="8">Aspartate--tRNA ligase, mitochondrial</fullName>
    </submittedName>
</protein>
<dbReference type="GeneID" id="36517721"/>
<dbReference type="SUPFAM" id="SSF55681">
    <property type="entry name" value="Class II aaRS and biotin synthetases"/>
    <property type="match status" value="1"/>
</dbReference>
<dbReference type="GO" id="GO:0003676">
    <property type="term" value="F:nucleic acid binding"/>
    <property type="evidence" value="ECO:0007669"/>
    <property type="project" value="InterPro"/>
</dbReference>
<dbReference type="GO" id="GO:0005739">
    <property type="term" value="C:mitochondrion"/>
    <property type="evidence" value="ECO:0007669"/>
    <property type="project" value="TreeGrafter"/>
</dbReference>
<comment type="caution">
    <text evidence="8">The sequence shown here is derived from an EMBL/GenBank/DDBJ whole genome shotgun (WGS) entry which is preliminary data.</text>
</comment>
<dbReference type="PANTHER" id="PTHR22594:SF5">
    <property type="entry name" value="ASPARTATE--TRNA LIGASE, MITOCHONDRIAL"/>
    <property type="match status" value="1"/>
</dbReference>
<dbReference type="Pfam" id="PF00152">
    <property type="entry name" value="tRNA-synt_2"/>
    <property type="match status" value="1"/>
</dbReference>
<dbReference type="Gene3D" id="2.40.50.140">
    <property type="entry name" value="Nucleic acid-binding proteins"/>
    <property type="match status" value="1"/>
</dbReference>
<keyword evidence="2 8" id="KW-0436">Ligase</keyword>
<evidence type="ECO:0000313" key="8">
    <source>
        <dbReference type="EMBL" id="PRT56353.1"/>
    </source>
</evidence>
<sequence>MLPPIAQVAEKFVFPRATTTVAKALAAKQAQTITLTGWIDRKPKQISKSLTFARLRDGSGKIIQLVDTNSPSQLKSLKPDSTISVEGEIEVKSNGVDLKVASLKVLNRANIVPSQLISETKDWPPQYRYIQLRQPNMQEVLKKRAKIVKTCREALDDQEFVEIETPLLFKSTPEGAREFLIPTRKKGLMYALPQSPQQYKQLLIASGVERYYQVAKCFRDEDLRADRQPEFTQLDLEMGFANGSDVQQVIESLVERVWSQHSATKLVTLDEKQALVEATGKLGKLTYQTAIEKYGIDKPDLRSSIEIKQIPAEATTNPEYSVFEAIVLSDWTESSDIFEGLKSDKEYKNRVPTVVIFESEGQIRSIVEPLAKVDNWHDFFDTLGARPGDLVAFSDRRPANYENPTPLGRLRQVAIALIPDCYRRTTESVGCWVHEFPLFEPSSDDTGLYPSYKWDEINSTHHPFTMVKIEDYHKLEADPLSCHGQHYDLVIDGVEVGGGSTRVHDPELQKFIFEHVLKITNSEKLFGHLLQALATGCPPHAGLAIGLDRIVAMLCGLKSLRDVIAFPKTITGADPLIGSPSKVTKDQLKPYHVGVN</sequence>
<dbReference type="RefSeq" id="XP_024666298.1">
    <property type="nucleotide sequence ID" value="XM_024810530.1"/>
</dbReference>
<dbReference type="AlphaFoldDB" id="A0A2T0FMX3"/>
<dbReference type="PROSITE" id="PS50862">
    <property type="entry name" value="AA_TRNA_LIGASE_II"/>
    <property type="match status" value="1"/>
</dbReference>
<dbReference type="SUPFAM" id="SSF50249">
    <property type="entry name" value="Nucleic acid-binding proteins"/>
    <property type="match status" value="1"/>
</dbReference>
<dbReference type="Proteomes" id="UP000238350">
    <property type="component" value="Unassembled WGS sequence"/>
</dbReference>
<proteinExistence type="inferred from homology"/>
<dbReference type="PANTHER" id="PTHR22594">
    <property type="entry name" value="ASPARTYL/LYSYL-TRNA SYNTHETASE"/>
    <property type="match status" value="1"/>
</dbReference>
<feature type="domain" description="Aminoacyl-transfer RNA synthetases class-II family profile" evidence="7">
    <location>
        <begin position="144"/>
        <end position="567"/>
    </location>
</feature>
<dbReference type="InterPro" id="IPR045864">
    <property type="entry name" value="aa-tRNA-synth_II/BPL/LPL"/>
</dbReference>
<comment type="similarity">
    <text evidence="1">Belongs to the class-II aminoacyl-tRNA synthetase family. Type 1 subfamily.</text>
</comment>
<dbReference type="InterPro" id="IPR004524">
    <property type="entry name" value="Asp-tRNA-ligase_1"/>
</dbReference>
<dbReference type="InterPro" id="IPR004115">
    <property type="entry name" value="GAD-like_sf"/>
</dbReference>
<dbReference type="InterPro" id="IPR006195">
    <property type="entry name" value="aa-tRNA-synth_II"/>
</dbReference>
<evidence type="ECO:0000256" key="5">
    <source>
        <dbReference type="ARBA" id="ARBA00022917"/>
    </source>
</evidence>
<dbReference type="InterPro" id="IPR012340">
    <property type="entry name" value="NA-bd_OB-fold"/>
</dbReference>